<accession>A0ABY7H770</accession>
<dbReference type="RefSeq" id="WP_269037409.1">
    <property type="nucleotide sequence ID" value="NZ_CP114040.1"/>
</dbReference>
<dbReference type="EMBL" id="CP114040">
    <property type="protein sequence ID" value="WAS95077.1"/>
    <property type="molecule type" value="Genomic_DNA"/>
</dbReference>
<evidence type="ECO:0000313" key="2">
    <source>
        <dbReference type="Proteomes" id="UP001164459"/>
    </source>
</evidence>
<keyword evidence="2" id="KW-1185">Reference proteome</keyword>
<evidence type="ECO:0000313" key="1">
    <source>
        <dbReference type="EMBL" id="WAS95077.1"/>
    </source>
</evidence>
<dbReference type="Proteomes" id="UP001164459">
    <property type="component" value="Chromosome"/>
</dbReference>
<gene>
    <name evidence="1" type="ORF">O0S08_02855</name>
</gene>
<sequence>MLESARRWLSELREGADAGRFAYHEVEDEADPGSRRDAAGEDRALLLLALQYDFQPAKDAALARFLLAAQIAAHSRAPFQGYEDELRLAAWLVARLGDPADVWQMNEAKHANFDTYCGMDRTFMLAAGVAATLAYVRDSEHRLRDDVLELLLAEDGTCLYTEAEVAEWRASMTAWFPAREEDEALETRIDRAIRFAPEEGPALLDAWLSGRELDDAALRELCHWASALDLHDRAEAAARTLLARASAAEELGARDRLVLTLVAAARHKEAEVEMLAAAALAAALGRTAWEWRMQLERWLELGESAWEADEVGVSARAFARADALSQQGHGHCFDNFERLAALAGHVGDEEARARLAALRDAEGQRISEQTRALEAAGSQ</sequence>
<organism evidence="1 2">
    <name type="scientific">Nannocystis punicea</name>
    <dbReference type="NCBI Taxonomy" id="2995304"/>
    <lineage>
        <taxon>Bacteria</taxon>
        <taxon>Pseudomonadati</taxon>
        <taxon>Myxococcota</taxon>
        <taxon>Polyangia</taxon>
        <taxon>Nannocystales</taxon>
        <taxon>Nannocystaceae</taxon>
        <taxon>Nannocystis</taxon>
    </lineage>
</organism>
<name>A0ABY7H770_9BACT</name>
<reference evidence="1" key="1">
    <citation type="submission" date="2022-11" db="EMBL/GenBank/DDBJ databases">
        <title>Minimal conservation of predation-associated metabolite biosynthetic gene clusters underscores biosynthetic potential of Myxococcota including descriptions for ten novel species: Archangium lansinium sp. nov., Myxococcus landrumus sp. nov., Nannocystis bai.</title>
        <authorList>
            <person name="Ahearne A."/>
            <person name="Stevens C."/>
            <person name="Dowd S."/>
        </authorList>
    </citation>
    <scope>NUCLEOTIDE SEQUENCE</scope>
    <source>
        <strain evidence="1">Fl3</strain>
    </source>
</reference>
<proteinExistence type="predicted"/>
<protein>
    <submittedName>
        <fullName evidence="1">Uncharacterized protein</fullName>
    </submittedName>
</protein>